<sequence>MATIIPFGQEDTASSTTPPDAVYAIDSATRGLQKNGYSNITIKTVVIPISGNRPVQLGAFLKSPTNMSIKGALSLFDEEYEQIRDSIDEAMRNEALLRDLDVDAKNSTEQERKKFHDLISEYISAGVAENSYLVDKLTVRYRDVSPWLLYKFALLRRKKYKNMVKTNGLKEDSNDEHYTIDIGNPDVKEEDPPVASAVTESVNAKEELEYLHGLSGIQSGRPFIQKDAGLFFRSPRGPVLRQPRFLPGLRMLTLNTNNGPNSGGNTVPENQVQGGDSATDKLATTNPIDSGHPSGTQALGQDQRATRDSCFRKITGLFWHVCTPRCVFICIPLCMIVGSIIVATISVKFISGY</sequence>
<protein>
    <submittedName>
        <fullName evidence="3">Uncharacterized protein</fullName>
    </submittedName>
</protein>
<proteinExistence type="predicted"/>
<keyword evidence="2" id="KW-0472">Membrane</keyword>
<evidence type="ECO:0000256" key="1">
    <source>
        <dbReference type="SAM" id="MobiDB-lite"/>
    </source>
</evidence>
<feature type="region of interest" description="Disordered" evidence="1">
    <location>
        <begin position="256"/>
        <end position="302"/>
    </location>
</feature>
<dbReference type="Proteomes" id="UP000483672">
    <property type="component" value="Unassembled WGS sequence"/>
</dbReference>
<evidence type="ECO:0000256" key="2">
    <source>
        <dbReference type="SAM" id="Phobius"/>
    </source>
</evidence>
<keyword evidence="2" id="KW-0812">Transmembrane</keyword>
<reference evidence="3 4" key="1">
    <citation type="submission" date="2019-06" db="EMBL/GenBank/DDBJ databases">
        <authorList>
            <person name="Palmer J.M."/>
        </authorList>
    </citation>
    <scope>NUCLEOTIDE SEQUENCE [LARGE SCALE GENOMIC DNA]</scope>
    <source>
        <strain evidence="3 4">TWF191</strain>
    </source>
</reference>
<feature type="transmembrane region" description="Helical" evidence="2">
    <location>
        <begin position="327"/>
        <end position="350"/>
    </location>
</feature>
<name>A0A6G1MMI0_ORBOL</name>
<feature type="compositionally biased region" description="Low complexity" evidence="1">
    <location>
        <begin position="256"/>
        <end position="266"/>
    </location>
</feature>
<evidence type="ECO:0000313" key="3">
    <source>
        <dbReference type="EMBL" id="KAF3231978.1"/>
    </source>
</evidence>
<accession>A0A6G1MMI0</accession>
<dbReference type="AlphaFoldDB" id="A0A6G1MMI0"/>
<gene>
    <name evidence="3" type="ORF">TWF191_003953</name>
</gene>
<dbReference type="EMBL" id="WIPF01000002">
    <property type="protein sequence ID" value="KAF3231978.1"/>
    <property type="molecule type" value="Genomic_DNA"/>
</dbReference>
<comment type="caution">
    <text evidence="3">The sequence shown here is derived from an EMBL/GenBank/DDBJ whole genome shotgun (WGS) entry which is preliminary data.</text>
</comment>
<evidence type="ECO:0000313" key="4">
    <source>
        <dbReference type="Proteomes" id="UP000483672"/>
    </source>
</evidence>
<feature type="compositionally biased region" description="Polar residues" evidence="1">
    <location>
        <begin position="267"/>
        <end position="300"/>
    </location>
</feature>
<organism evidence="3 4">
    <name type="scientific">Orbilia oligospora</name>
    <name type="common">Nematode-trapping fungus</name>
    <name type="synonym">Arthrobotrys oligospora</name>
    <dbReference type="NCBI Taxonomy" id="2813651"/>
    <lineage>
        <taxon>Eukaryota</taxon>
        <taxon>Fungi</taxon>
        <taxon>Dikarya</taxon>
        <taxon>Ascomycota</taxon>
        <taxon>Pezizomycotina</taxon>
        <taxon>Orbiliomycetes</taxon>
        <taxon>Orbiliales</taxon>
        <taxon>Orbiliaceae</taxon>
        <taxon>Orbilia</taxon>
    </lineage>
</organism>
<keyword evidence="2" id="KW-1133">Transmembrane helix</keyword>